<feature type="domain" description="Conserved virulence factor B-like winged helix" evidence="3">
    <location>
        <begin position="227"/>
        <end position="284"/>
    </location>
</feature>
<comment type="similarity">
    <text evidence="1">Belongs to the CvfB family.</text>
</comment>
<feature type="domain" description="Conserved virulence factor B second S1" evidence="4">
    <location>
        <begin position="74"/>
        <end position="134"/>
    </location>
</feature>
<gene>
    <name evidence="6" type="ORF">IV43_GL000219</name>
    <name evidence="7" type="ORF">LAC1533_1195</name>
</gene>
<dbReference type="PATRIC" id="fig|89059.3.peg.224"/>
<dbReference type="EMBL" id="LT630287">
    <property type="protein sequence ID" value="SFV40615.1"/>
    <property type="molecule type" value="Genomic_DNA"/>
</dbReference>
<evidence type="ECO:0000259" key="5">
    <source>
        <dbReference type="Pfam" id="PF21543"/>
    </source>
</evidence>
<dbReference type="Pfam" id="PF21543">
    <property type="entry name" value="CvfB_2nd"/>
    <property type="match status" value="1"/>
</dbReference>
<dbReference type="STRING" id="89059.LAC1533_1195"/>
<evidence type="ECO:0000256" key="1">
    <source>
        <dbReference type="PIRNR" id="PIRNR012524"/>
    </source>
</evidence>
<proteinExistence type="inferred from homology"/>
<dbReference type="GeneID" id="95349294"/>
<dbReference type="Gene3D" id="1.10.10.10">
    <property type="entry name" value="Winged helix-like DNA-binding domain superfamily/Winged helix DNA-binding domain"/>
    <property type="match status" value="1"/>
</dbReference>
<dbReference type="InterPro" id="IPR039566">
    <property type="entry name" value="CvfB_S1_st"/>
</dbReference>
<dbReference type="Gene3D" id="2.40.50.140">
    <property type="entry name" value="Nucleic acid-binding proteins"/>
    <property type="match status" value="2"/>
</dbReference>
<dbReference type="InterPro" id="IPR048588">
    <property type="entry name" value="CvfB_S1_2nd"/>
</dbReference>
<dbReference type="Pfam" id="PF21191">
    <property type="entry name" value="CvfB_1st"/>
    <property type="match status" value="1"/>
</dbReference>
<dbReference type="InterPro" id="IPR048587">
    <property type="entry name" value="CvfB_S1_3rd"/>
</dbReference>
<dbReference type="RefSeq" id="WP_010494066.1">
    <property type="nucleotide sequence ID" value="NZ_JQBK01000011.1"/>
</dbReference>
<evidence type="ECO:0000313" key="8">
    <source>
        <dbReference type="Proteomes" id="UP000051491"/>
    </source>
</evidence>
<dbReference type="PIRSF" id="PIRSF012524">
    <property type="entry name" value="YitL_S1"/>
    <property type="match status" value="1"/>
</dbReference>
<feature type="domain" description="Conserved virulence factor B third S1" evidence="5">
    <location>
        <begin position="142"/>
        <end position="216"/>
    </location>
</feature>
<evidence type="ECO:0000259" key="2">
    <source>
        <dbReference type="Pfam" id="PF13509"/>
    </source>
</evidence>
<dbReference type="InterPro" id="IPR014464">
    <property type="entry name" value="CvfB_fam"/>
</dbReference>
<dbReference type="PANTHER" id="PTHR37296:SF1">
    <property type="entry name" value="CONSERVED VIRULENCE FACTOR B"/>
    <property type="match status" value="1"/>
</dbReference>
<feature type="domain" description="Conserved virulence factor B first S1" evidence="2">
    <location>
        <begin position="6"/>
        <end position="63"/>
    </location>
</feature>
<dbReference type="PANTHER" id="PTHR37296">
    <property type="entry name" value="CONSERVED VIRULENCE FACTOR B"/>
    <property type="match status" value="1"/>
</dbReference>
<evidence type="ECO:0000313" key="6">
    <source>
        <dbReference type="EMBL" id="KRN86931.1"/>
    </source>
</evidence>
<dbReference type="InterPro" id="IPR036388">
    <property type="entry name" value="WH-like_DNA-bd_sf"/>
</dbReference>
<dbReference type="Proteomes" id="UP000190935">
    <property type="component" value="Chromosome I"/>
</dbReference>
<dbReference type="EMBL" id="JQBK01000011">
    <property type="protein sequence ID" value="KRN86931.1"/>
    <property type="molecule type" value="Genomic_DNA"/>
</dbReference>
<dbReference type="Pfam" id="PF13509">
    <property type="entry name" value="S1_2"/>
    <property type="match status" value="1"/>
</dbReference>
<reference evidence="6 8" key="1">
    <citation type="journal article" date="2015" name="Genome Announc.">
        <title>Expanding the biotechnology potential of lactobacilli through comparative genomics of 213 strains and associated genera.</title>
        <authorList>
            <person name="Sun Z."/>
            <person name="Harris H.M."/>
            <person name="McCann A."/>
            <person name="Guo C."/>
            <person name="Argimon S."/>
            <person name="Zhang W."/>
            <person name="Yang X."/>
            <person name="Jeffery I.B."/>
            <person name="Cooney J.C."/>
            <person name="Kagawa T.F."/>
            <person name="Liu W."/>
            <person name="Song Y."/>
            <person name="Salvetti E."/>
            <person name="Wrobel A."/>
            <person name="Rasinkangas P."/>
            <person name="Parkhill J."/>
            <person name="Rea M.C."/>
            <person name="O'Sullivan O."/>
            <person name="Ritari J."/>
            <person name="Douillard F.P."/>
            <person name="Paul Ross R."/>
            <person name="Yang R."/>
            <person name="Briner A.E."/>
            <person name="Felis G.E."/>
            <person name="de Vos W.M."/>
            <person name="Barrangou R."/>
            <person name="Klaenhammer T.R."/>
            <person name="Caufield P.W."/>
            <person name="Cui Y."/>
            <person name="Zhang H."/>
            <person name="O'Toole P.W."/>
        </authorList>
    </citation>
    <scope>NUCLEOTIDE SEQUENCE [LARGE SCALE GENOMIC DNA]</scope>
    <source>
        <strain evidence="6 8">DSM 15353</strain>
    </source>
</reference>
<dbReference type="KEGG" id="laca:LAC1533_1195"/>
<evidence type="ECO:0000259" key="3">
    <source>
        <dbReference type="Pfam" id="PF17783"/>
    </source>
</evidence>
<reference evidence="9" key="3">
    <citation type="submission" date="2016-11" db="EMBL/GenBank/DDBJ databases">
        <authorList>
            <person name="Papadimitriou K."/>
        </authorList>
    </citation>
    <scope>NUCLEOTIDE SEQUENCE [LARGE SCALE GENOMIC DNA]</scope>
    <source>
        <strain evidence="9">ACA-DC 1533</strain>
    </source>
</reference>
<protein>
    <submittedName>
        <fullName evidence="6">Nucleic acid binding protein</fullName>
    </submittedName>
    <submittedName>
        <fullName evidence="7">S1 RNA binding domain</fullName>
    </submittedName>
</protein>
<dbReference type="AlphaFoldDB" id="A0A0R2KBS0"/>
<accession>A0A0R2KBS0</accession>
<evidence type="ECO:0000313" key="7">
    <source>
        <dbReference type="EMBL" id="SFV40615.1"/>
    </source>
</evidence>
<evidence type="ECO:0000313" key="9">
    <source>
        <dbReference type="Proteomes" id="UP000190935"/>
    </source>
</evidence>
<dbReference type="Gene3D" id="2.40.50.330">
    <property type="match status" value="1"/>
</dbReference>
<name>A0A0R2KBS0_9LACO</name>
<dbReference type="OrthoDB" id="9801597at2"/>
<reference evidence="7" key="2">
    <citation type="submission" date="2016-11" db="EMBL/GenBank/DDBJ databases">
        <authorList>
            <person name="Jaros S."/>
            <person name="Januszkiewicz K."/>
            <person name="Wedrychowicz H."/>
        </authorList>
    </citation>
    <scope>NUCLEOTIDE SEQUENCE [LARGE SCALE GENOMIC DNA]</scope>
    <source>
        <strain evidence="7">ACA-DC 1533</strain>
    </source>
</reference>
<dbReference type="Pfam" id="PF17783">
    <property type="entry name" value="WHD_CvfB"/>
    <property type="match status" value="1"/>
</dbReference>
<dbReference type="SUPFAM" id="SSF50249">
    <property type="entry name" value="Nucleic acid-binding proteins"/>
    <property type="match status" value="1"/>
</dbReference>
<dbReference type="InterPro" id="IPR040764">
    <property type="entry name" value="CvfB_WH"/>
</dbReference>
<organism evidence="6 8">
    <name type="scientific">Ligilactobacillus acidipiscis</name>
    <dbReference type="NCBI Taxonomy" id="89059"/>
    <lineage>
        <taxon>Bacteria</taxon>
        <taxon>Bacillati</taxon>
        <taxon>Bacillota</taxon>
        <taxon>Bacilli</taxon>
        <taxon>Lactobacillales</taxon>
        <taxon>Lactobacillaceae</taxon>
        <taxon>Ligilactobacillus</taxon>
    </lineage>
</organism>
<dbReference type="Proteomes" id="UP000051491">
    <property type="component" value="Unassembled WGS sequence"/>
</dbReference>
<sequence length="286" mass="32138">MKKDILGKIVTADVTDENDKYIYSQIEGETFRTAKSELKKLPKIGSKLTGFAYENENHHLQLTKNTPKTGIGRYAWGTVVSVQRDLGVFVDIGLPNKDIVVSLDDLPEQREIWPKKDDRLMIELKVDKKGRLWGDLATETMFQGISQKATSAMRNQDVKCVAYRLKKVGTRVLTKDYCLGFIYPSQRNEEPRLGQVLDARVIGVREDGTLNLSLKPRAYEVIGDDAQMILAALQHSSGVLNFSDKSSPEEIKDYFGISKGQFKRALGHLLKAGAARQEDGKIYLND</sequence>
<evidence type="ECO:0000259" key="4">
    <source>
        <dbReference type="Pfam" id="PF21191"/>
    </source>
</evidence>
<dbReference type="InterPro" id="IPR012340">
    <property type="entry name" value="NA-bd_OB-fold"/>
</dbReference>